<evidence type="ECO:0000256" key="2">
    <source>
        <dbReference type="PROSITE-ProRule" id="PRU00335"/>
    </source>
</evidence>
<gene>
    <name evidence="5" type="ORF">GCM10009831_08740</name>
</gene>
<dbReference type="InterPro" id="IPR050109">
    <property type="entry name" value="HTH-type_TetR-like_transc_reg"/>
</dbReference>
<dbReference type="Pfam" id="PF00440">
    <property type="entry name" value="TetR_N"/>
    <property type="match status" value="1"/>
</dbReference>
<evidence type="ECO:0000256" key="3">
    <source>
        <dbReference type="SAM" id="MobiDB-lite"/>
    </source>
</evidence>
<evidence type="ECO:0000313" key="6">
    <source>
        <dbReference type="Proteomes" id="UP001500383"/>
    </source>
</evidence>
<dbReference type="PANTHER" id="PTHR30055:SF146">
    <property type="entry name" value="HTH-TYPE TRANSCRIPTIONAL DUAL REGULATOR CECR"/>
    <property type="match status" value="1"/>
</dbReference>
<dbReference type="Proteomes" id="UP001500383">
    <property type="component" value="Unassembled WGS sequence"/>
</dbReference>
<dbReference type="InterPro" id="IPR036271">
    <property type="entry name" value="Tet_transcr_reg_TetR-rel_C_sf"/>
</dbReference>
<keyword evidence="1 2" id="KW-0238">DNA-binding</keyword>
<evidence type="ECO:0000256" key="1">
    <source>
        <dbReference type="ARBA" id="ARBA00023125"/>
    </source>
</evidence>
<sequence length="212" mass="22622">MAEEGTVGDQVSGSRRTRAKGRESRRRILEAAAAVAGERGYEGTSIAQVSKVSGLPASSIYWHFADKDALLAAVVEESIELWLGQVTRGQGDSLAERVTDLCQGVARTFSESPDFLRLVLMLALERRPVEPAAREIYLRLRGEAIGRIAEELALVRPGLPDADARLVATYALGGGDGIFLASLTGDADVPALFRLHAEAIVHLVEQAEAAGS</sequence>
<organism evidence="5 6">
    <name type="scientific">Dietzia cercidiphylli</name>
    <dbReference type="NCBI Taxonomy" id="498199"/>
    <lineage>
        <taxon>Bacteria</taxon>
        <taxon>Bacillati</taxon>
        <taxon>Actinomycetota</taxon>
        <taxon>Actinomycetes</taxon>
        <taxon>Mycobacteriales</taxon>
        <taxon>Dietziaceae</taxon>
        <taxon>Dietzia</taxon>
    </lineage>
</organism>
<accession>A0ABN2IBM0</accession>
<feature type="domain" description="HTH tetR-type" evidence="4">
    <location>
        <begin position="22"/>
        <end position="82"/>
    </location>
</feature>
<dbReference type="RefSeq" id="WP_182659314.1">
    <property type="nucleotide sequence ID" value="NZ_BAAAQG010000003.1"/>
</dbReference>
<evidence type="ECO:0000259" key="4">
    <source>
        <dbReference type="PROSITE" id="PS50977"/>
    </source>
</evidence>
<dbReference type="PROSITE" id="PS50977">
    <property type="entry name" value="HTH_TETR_2"/>
    <property type="match status" value="1"/>
</dbReference>
<reference evidence="5 6" key="1">
    <citation type="journal article" date="2019" name="Int. J. Syst. Evol. Microbiol.">
        <title>The Global Catalogue of Microorganisms (GCM) 10K type strain sequencing project: providing services to taxonomists for standard genome sequencing and annotation.</title>
        <authorList>
            <consortium name="The Broad Institute Genomics Platform"/>
            <consortium name="The Broad Institute Genome Sequencing Center for Infectious Disease"/>
            <person name="Wu L."/>
            <person name="Ma J."/>
        </authorList>
    </citation>
    <scope>NUCLEOTIDE SEQUENCE [LARGE SCALE GENOMIC DNA]</scope>
    <source>
        <strain evidence="5 6">JCM 16002</strain>
    </source>
</reference>
<dbReference type="PANTHER" id="PTHR30055">
    <property type="entry name" value="HTH-TYPE TRANSCRIPTIONAL REGULATOR RUTR"/>
    <property type="match status" value="1"/>
</dbReference>
<evidence type="ECO:0000313" key="5">
    <source>
        <dbReference type="EMBL" id="GAA1701904.1"/>
    </source>
</evidence>
<dbReference type="SUPFAM" id="SSF46689">
    <property type="entry name" value="Homeodomain-like"/>
    <property type="match status" value="1"/>
</dbReference>
<proteinExistence type="predicted"/>
<dbReference type="InterPro" id="IPR009057">
    <property type="entry name" value="Homeodomain-like_sf"/>
</dbReference>
<comment type="caution">
    <text evidence="5">The sequence shown here is derived from an EMBL/GenBank/DDBJ whole genome shotgun (WGS) entry which is preliminary data.</text>
</comment>
<dbReference type="PRINTS" id="PR00455">
    <property type="entry name" value="HTHTETR"/>
</dbReference>
<name>A0ABN2IBM0_9ACTN</name>
<dbReference type="EMBL" id="BAAAQG010000003">
    <property type="protein sequence ID" value="GAA1701904.1"/>
    <property type="molecule type" value="Genomic_DNA"/>
</dbReference>
<dbReference type="Gene3D" id="1.10.357.10">
    <property type="entry name" value="Tetracycline Repressor, domain 2"/>
    <property type="match status" value="1"/>
</dbReference>
<dbReference type="InterPro" id="IPR001647">
    <property type="entry name" value="HTH_TetR"/>
</dbReference>
<protein>
    <submittedName>
        <fullName evidence="5">TetR/AcrR family transcriptional regulator</fullName>
    </submittedName>
</protein>
<keyword evidence="6" id="KW-1185">Reference proteome</keyword>
<feature type="region of interest" description="Disordered" evidence="3">
    <location>
        <begin position="1"/>
        <end position="24"/>
    </location>
</feature>
<dbReference type="SUPFAM" id="SSF48498">
    <property type="entry name" value="Tetracyclin repressor-like, C-terminal domain"/>
    <property type="match status" value="1"/>
</dbReference>
<feature type="DNA-binding region" description="H-T-H motif" evidence="2">
    <location>
        <begin position="45"/>
        <end position="64"/>
    </location>
</feature>